<keyword evidence="2" id="KW-0378">Hydrolase</keyword>
<dbReference type="Pfam" id="PF01136">
    <property type="entry name" value="Peptidase_U32"/>
    <property type="match status" value="1"/>
</dbReference>
<evidence type="ECO:0000313" key="5">
    <source>
        <dbReference type="Proteomes" id="UP000095200"/>
    </source>
</evidence>
<comment type="caution">
    <text evidence="4">The sequence shown here is derived from an EMBL/GenBank/DDBJ whole genome shotgun (WGS) entry which is preliminary data.</text>
</comment>
<keyword evidence="1" id="KW-0645">Protease</keyword>
<reference evidence="5" key="1">
    <citation type="submission" date="2016-06" db="EMBL/GenBank/DDBJ databases">
        <title>Draft genome sequence of Desulfoplanes formicivorans strain Pf12B.</title>
        <authorList>
            <person name="Watanabe M."/>
            <person name="Kojima H."/>
            <person name="Fukui M."/>
        </authorList>
    </citation>
    <scope>NUCLEOTIDE SEQUENCE [LARGE SCALE GENOMIC DNA]</scope>
    <source>
        <strain evidence="5">Pf12B</strain>
    </source>
</reference>
<comment type="similarity">
    <text evidence="3">Belongs to the peptidase U32 family.</text>
</comment>
<protein>
    <submittedName>
        <fullName evidence="4">Peptidase U32</fullName>
    </submittedName>
</protein>
<dbReference type="EMBL" id="BDFE01000008">
    <property type="protein sequence ID" value="GAU07982.1"/>
    <property type="molecule type" value="Genomic_DNA"/>
</dbReference>
<proteinExistence type="inferred from homology"/>
<evidence type="ECO:0000256" key="3">
    <source>
        <dbReference type="ARBA" id="ARBA00038374"/>
    </source>
</evidence>
<dbReference type="InterPro" id="IPR051454">
    <property type="entry name" value="RNA/ubiquinone_mod_enzymes"/>
</dbReference>
<evidence type="ECO:0000256" key="1">
    <source>
        <dbReference type="ARBA" id="ARBA00022670"/>
    </source>
</evidence>
<dbReference type="OrthoDB" id="9807498at2"/>
<dbReference type="GO" id="GO:0008233">
    <property type="term" value="F:peptidase activity"/>
    <property type="evidence" value="ECO:0007669"/>
    <property type="project" value="UniProtKB-KW"/>
</dbReference>
<dbReference type="Proteomes" id="UP000095200">
    <property type="component" value="Unassembled WGS sequence"/>
</dbReference>
<accession>A0A194ACZ7</accession>
<keyword evidence="5" id="KW-1185">Reference proteome</keyword>
<dbReference type="GO" id="GO:0006508">
    <property type="term" value="P:proteolysis"/>
    <property type="evidence" value="ECO:0007669"/>
    <property type="project" value="UniProtKB-KW"/>
</dbReference>
<dbReference type="PROSITE" id="PS01276">
    <property type="entry name" value="PEPTIDASE_U32"/>
    <property type="match status" value="1"/>
</dbReference>
<dbReference type="PANTHER" id="PTHR30217">
    <property type="entry name" value="PEPTIDASE U32 FAMILY"/>
    <property type="match status" value="1"/>
</dbReference>
<dbReference type="RefSeq" id="WP_069857475.1">
    <property type="nucleotide sequence ID" value="NZ_BDFE01000008.1"/>
</dbReference>
<dbReference type="PANTHER" id="PTHR30217:SF6">
    <property type="entry name" value="TRNA HYDROXYLATION PROTEIN P"/>
    <property type="match status" value="1"/>
</dbReference>
<evidence type="ECO:0000313" key="4">
    <source>
        <dbReference type="EMBL" id="GAU07982.1"/>
    </source>
</evidence>
<sequence length="415" mass="45887">MPSSIPLPELLAPAGNREKLETAVAYGADAVYLGGTAFNLRAKAQGFSPDRLLEALDFAHAHGVKVYYCLNILAWEKHLPGVMAQLEQLGSLPVDALIIADPGIVRLAQKITPHIPIHLSTQANTSNSASAMFWKDMGVSRINLARELGASAIRAIAQSVKSELELELFVHGAMCMAISGRCLLSAHLNQRSANQGLCTHPCRFDYKTVAIRVDERTRPGEGLWEITQDEEYSRILSAQDLCLVKYLPWFIKNRITSLKIEGRMKTSAYLCQVVDAYRTALDDAASKNFRPGTYVDCLSQAATRPLSSGFFCPRRQIFFTPQSEPESIILARIIRRVNADSWIIAVKNPWDVTGPVAIMAPGLKRPVLGPDLFRVEKETGEGVTQAHPGLNYVLRSDHPDLAPHLFLQTYRANRT</sequence>
<name>A0A194ACZ7_9BACT</name>
<dbReference type="AlphaFoldDB" id="A0A194ACZ7"/>
<evidence type="ECO:0000256" key="2">
    <source>
        <dbReference type="ARBA" id="ARBA00022801"/>
    </source>
</evidence>
<gene>
    <name evidence="4" type="ORF">DPF_0681</name>
</gene>
<organism evidence="4 5">
    <name type="scientific">Desulfoplanes formicivorans</name>
    <dbReference type="NCBI Taxonomy" id="1592317"/>
    <lineage>
        <taxon>Bacteria</taxon>
        <taxon>Pseudomonadati</taxon>
        <taxon>Thermodesulfobacteriota</taxon>
        <taxon>Desulfovibrionia</taxon>
        <taxon>Desulfovibrionales</taxon>
        <taxon>Desulfoplanaceae</taxon>
        <taxon>Desulfoplanes</taxon>
    </lineage>
</organism>
<dbReference type="InterPro" id="IPR001539">
    <property type="entry name" value="Peptidase_U32"/>
</dbReference>